<keyword evidence="4" id="KW-1185">Reference proteome</keyword>
<dbReference type="AlphaFoldDB" id="A0AAN8LF49"/>
<comment type="caution">
    <text evidence="3">The sequence shown here is derived from an EMBL/GenBank/DDBJ whole genome shotgun (WGS) entry which is preliminary data.</text>
</comment>
<dbReference type="Proteomes" id="UP001356427">
    <property type="component" value="Unassembled WGS sequence"/>
</dbReference>
<evidence type="ECO:0000313" key="4">
    <source>
        <dbReference type="Proteomes" id="UP001356427"/>
    </source>
</evidence>
<name>A0AAN8LF49_9TELE</name>
<keyword evidence="1" id="KW-0175">Coiled coil</keyword>
<evidence type="ECO:0000256" key="2">
    <source>
        <dbReference type="SAM" id="MobiDB-lite"/>
    </source>
</evidence>
<evidence type="ECO:0000256" key="1">
    <source>
        <dbReference type="SAM" id="Coils"/>
    </source>
</evidence>
<sequence>MAAVKKELCEGQSEQQKETSHLSSSLISTLPQLQEVQQEWEQLLAQQRSLQDAFDQLQAKAKFEADQSRQQLEDKQQDVTAQQAQITVSQLLFKPTKPCFSVKDIQSLPVSFV</sequence>
<feature type="region of interest" description="Disordered" evidence="2">
    <location>
        <begin position="1"/>
        <end position="23"/>
    </location>
</feature>
<organism evidence="3 4">
    <name type="scientific">Coregonus suidteri</name>
    <dbReference type="NCBI Taxonomy" id="861788"/>
    <lineage>
        <taxon>Eukaryota</taxon>
        <taxon>Metazoa</taxon>
        <taxon>Chordata</taxon>
        <taxon>Craniata</taxon>
        <taxon>Vertebrata</taxon>
        <taxon>Euteleostomi</taxon>
        <taxon>Actinopterygii</taxon>
        <taxon>Neopterygii</taxon>
        <taxon>Teleostei</taxon>
        <taxon>Protacanthopterygii</taxon>
        <taxon>Salmoniformes</taxon>
        <taxon>Salmonidae</taxon>
        <taxon>Coregoninae</taxon>
        <taxon>Coregonus</taxon>
    </lineage>
</organism>
<evidence type="ECO:0000313" key="3">
    <source>
        <dbReference type="EMBL" id="KAK6307302.1"/>
    </source>
</evidence>
<feature type="coiled-coil region" evidence="1">
    <location>
        <begin position="33"/>
        <end position="85"/>
    </location>
</feature>
<protein>
    <submittedName>
        <fullName evidence="3">Uncharacterized protein</fullName>
    </submittedName>
</protein>
<dbReference type="EMBL" id="JAGTTL010000020">
    <property type="protein sequence ID" value="KAK6307302.1"/>
    <property type="molecule type" value="Genomic_DNA"/>
</dbReference>
<accession>A0AAN8LF49</accession>
<reference evidence="3 4" key="1">
    <citation type="submission" date="2021-04" db="EMBL/GenBank/DDBJ databases">
        <authorList>
            <person name="De Guttry C."/>
            <person name="Zahm M."/>
            <person name="Klopp C."/>
            <person name="Cabau C."/>
            <person name="Louis A."/>
            <person name="Berthelot C."/>
            <person name="Parey E."/>
            <person name="Roest Crollius H."/>
            <person name="Montfort J."/>
            <person name="Robinson-Rechavi M."/>
            <person name="Bucao C."/>
            <person name="Bouchez O."/>
            <person name="Gislard M."/>
            <person name="Lluch J."/>
            <person name="Milhes M."/>
            <person name="Lampietro C."/>
            <person name="Lopez Roques C."/>
            <person name="Donnadieu C."/>
            <person name="Braasch I."/>
            <person name="Desvignes T."/>
            <person name="Postlethwait J."/>
            <person name="Bobe J."/>
            <person name="Wedekind C."/>
            <person name="Guiguen Y."/>
        </authorList>
    </citation>
    <scope>NUCLEOTIDE SEQUENCE [LARGE SCALE GENOMIC DNA]</scope>
    <source>
        <strain evidence="3">Cs_M1</strain>
        <tissue evidence="3">Blood</tissue>
    </source>
</reference>
<proteinExistence type="predicted"/>
<gene>
    <name evidence="3" type="ORF">J4Q44_G00224500</name>
</gene>
<feature type="compositionally biased region" description="Basic and acidic residues" evidence="2">
    <location>
        <begin position="1"/>
        <end position="20"/>
    </location>
</feature>